<name>A0A1Y2CNE1_9FUNG</name>
<accession>A0A1Y2CNE1</accession>
<evidence type="ECO:0000313" key="2">
    <source>
        <dbReference type="EMBL" id="ORY48551.1"/>
    </source>
</evidence>
<protein>
    <submittedName>
        <fullName evidence="2">Uncharacterized protein</fullName>
    </submittedName>
</protein>
<dbReference type="STRING" id="329046.A0A1Y2CNE1"/>
<organism evidence="2 3">
    <name type="scientific">Rhizoclosmatium globosum</name>
    <dbReference type="NCBI Taxonomy" id="329046"/>
    <lineage>
        <taxon>Eukaryota</taxon>
        <taxon>Fungi</taxon>
        <taxon>Fungi incertae sedis</taxon>
        <taxon>Chytridiomycota</taxon>
        <taxon>Chytridiomycota incertae sedis</taxon>
        <taxon>Chytridiomycetes</taxon>
        <taxon>Chytridiales</taxon>
        <taxon>Chytriomycetaceae</taxon>
        <taxon>Rhizoclosmatium</taxon>
    </lineage>
</organism>
<comment type="caution">
    <text evidence="2">The sequence shown here is derived from an EMBL/GenBank/DDBJ whole genome shotgun (WGS) entry which is preliminary data.</text>
</comment>
<dbReference type="InterPro" id="IPR031367">
    <property type="entry name" value="CCDC24"/>
</dbReference>
<feature type="coiled-coil region" evidence="1">
    <location>
        <begin position="48"/>
        <end position="78"/>
    </location>
</feature>
<keyword evidence="3" id="KW-1185">Reference proteome</keyword>
<keyword evidence="1" id="KW-0175">Coiled coil</keyword>
<proteinExistence type="predicted"/>
<reference evidence="2 3" key="1">
    <citation type="submission" date="2016-07" db="EMBL/GenBank/DDBJ databases">
        <title>Pervasive Adenine N6-methylation of Active Genes in Fungi.</title>
        <authorList>
            <consortium name="DOE Joint Genome Institute"/>
            <person name="Mondo S.J."/>
            <person name="Dannebaum R.O."/>
            <person name="Kuo R.C."/>
            <person name="Labutti K."/>
            <person name="Haridas S."/>
            <person name="Kuo A."/>
            <person name="Salamov A."/>
            <person name="Ahrendt S.R."/>
            <person name="Lipzen A."/>
            <person name="Sullivan W."/>
            <person name="Andreopoulos W.B."/>
            <person name="Clum A."/>
            <person name="Lindquist E."/>
            <person name="Daum C."/>
            <person name="Ramamoorthy G.K."/>
            <person name="Gryganskyi A."/>
            <person name="Culley D."/>
            <person name="Magnuson J.K."/>
            <person name="James T.Y."/>
            <person name="O'Malley M.A."/>
            <person name="Stajich J.E."/>
            <person name="Spatafora J.W."/>
            <person name="Visel A."/>
            <person name="Grigoriev I.V."/>
        </authorList>
    </citation>
    <scope>NUCLEOTIDE SEQUENCE [LARGE SCALE GENOMIC DNA]</scope>
    <source>
        <strain evidence="2 3">JEL800</strain>
    </source>
</reference>
<dbReference type="AlphaFoldDB" id="A0A1Y2CNE1"/>
<gene>
    <name evidence="2" type="ORF">BCR33DRAFT_38325</name>
</gene>
<dbReference type="Proteomes" id="UP000193642">
    <property type="component" value="Unassembled WGS sequence"/>
</dbReference>
<dbReference type="Pfam" id="PF15669">
    <property type="entry name" value="CCDC24"/>
    <property type="match status" value="1"/>
</dbReference>
<dbReference type="OrthoDB" id="2146005at2759"/>
<dbReference type="PANTHER" id="PTHR28601">
    <property type="entry name" value="COILED-COIL DOMAIN-CONTAINING PROTEIN 24"/>
    <property type="match status" value="1"/>
</dbReference>
<dbReference type="PANTHER" id="PTHR28601:SF1">
    <property type="entry name" value="COILED-COIL DOMAIN-CONTAINING PROTEIN 24"/>
    <property type="match status" value="1"/>
</dbReference>
<dbReference type="EMBL" id="MCGO01000011">
    <property type="protein sequence ID" value="ORY48551.1"/>
    <property type="molecule type" value="Genomic_DNA"/>
</dbReference>
<evidence type="ECO:0000313" key="3">
    <source>
        <dbReference type="Proteomes" id="UP000193642"/>
    </source>
</evidence>
<evidence type="ECO:0000256" key="1">
    <source>
        <dbReference type="SAM" id="Coils"/>
    </source>
</evidence>
<sequence length="163" mass="18593">MRPNHHIESHISTDALTPNILDHILQNLPESEHLEMIGLLGNSLVQEIQELRQEAQMLAEITQDYRTETQEMIEQQQKTSDTLLSQPSFQWNALNQRINLLMDCLEQNGETTDLVSDSESHILDYVRIKTQPRSLSRLQAGISNRTQNNVLIRLLDGLGIGVN</sequence>